<feature type="region of interest" description="Disordered" evidence="1">
    <location>
        <begin position="1"/>
        <end position="29"/>
    </location>
</feature>
<gene>
    <name evidence="2" type="ORF">NBR_LOCUS3021</name>
</gene>
<protein>
    <submittedName>
        <fullName evidence="4">Polyprotein</fullName>
    </submittedName>
</protein>
<sequence length="42" mass="4307">MRTVMRNEGGGNPDGAHISSSGGSIFSQGSVPYALNVTLQNV</sequence>
<dbReference type="AlphaFoldDB" id="A0A0N4XKG8"/>
<dbReference type="Proteomes" id="UP000271162">
    <property type="component" value="Unassembled WGS sequence"/>
</dbReference>
<reference evidence="2 3" key="2">
    <citation type="submission" date="2018-11" db="EMBL/GenBank/DDBJ databases">
        <authorList>
            <consortium name="Pathogen Informatics"/>
        </authorList>
    </citation>
    <scope>NUCLEOTIDE SEQUENCE [LARGE SCALE GENOMIC DNA]</scope>
</reference>
<reference evidence="4" key="1">
    <citation type="submission" date="2017-02" db="UniProtKB">
        <authorList>
            <consortium name="WormBaseParasite"/>
        </authorList>
    </citation>
    <scope>IDENTIFICATION</scope>
</reference>
<feature type="compositionally biased region" description="Low complexity" evidence="1">
    <location>
        <begin position="18"/>
        <end position="29"/>
    </location>
</feature>
<evidence type="ECO:0000313" key="3">
    <source>
        <dbReference type="Proteomes" id="UP000271162"/>
    </source>
</evidence>
<evidence type="ECO:0000313" key="4">
    <source>
        <dbReference type="WBParaSite" id="NBR_0000302001-mRNA-1"/>
    </source>
</evidence>
<evidence type="ECO:0000256" key="1">
    <source>
        <dbReference type="SAM" id="MobiDB-lite"/>
    </source>
</evidence>
<organism evidence="4">
    <name type="scientific">Nippostrongylus brasiliensis</name>
    <name type="common">Rat hookworm</name>
    <dbReference type="NCBI Taxonomy" id="27835"/>
    <lineage>
        <taxon>Eukaryota</taxon>
        <taxon>Metazoa</taxon>
        <taxon>Ecdysozoa</taxon>
        <taxon>Nematoda</taxon>
        <taxon>Chromadorea</taxon>
        <taxon>Rhabditida</taxon>
        <taxon>Rhabditina</taxon>
        <taxon>Rhabditomorpha</taxon>
        <taxon>Strongyloidea</taxon>
        <taxon>Heligmosomidae</taxon>
        <taxon>Nippostrongylus</taxon>
    </lineage>
</organism>
<dbReference type="WBParaSite" id="NBR_0000302001-mRNA-1">
    <property type="protein sequence ID" value="NBR_0000302001-mRNA-1"/>
    <property type="gene ID" value="NBR_0000302001"/>
</dbReference>
<name>A0A0N4XKG8_NIPBR</name>
<evidence type="ECO:0000313" key="2">
    <source>
        <dbReference type="EMBL" id="VDL66610.1"/>
    </source>
</evidence>
<proteinExistence type="predicted"/>
<accession>A0A0N4XKG8</accession>
<keyword evidence="3" id="KW-1185">Reference proteome</keyword>
<dbReference type="EMBL" id="UYSL01004066">
    <property type="protein sequence ID" value="VDL66610.1"/>
    <property type="molecule type" value="Genomic_DNA"/>
</dbReference>